<reference evidence="1 2" key="1">
    <citation type="submission" date="2020-05" db="EMBL/GenBank/DDBJ databases">
        <title>Whole genome shotgun sequence of Streptomyces microflavus NBRC 13062.</title>
        <authorList>
            <person name="Komaki H."/>
            <person name="Tamura T."/>
        </authorList>
    </citation>
    <scope>NUCLEOTIDE SEQUENCE [LARGE SCALE GENOMIC DNA]</scope>
    <source>
        <strain evidence="1 2">NBRC 13062</strain>
    </source>
</reference>
<proteinExistence type="predicted"/>
<dbReference type="AlphaFoldDB" id="A0A7J0D1G2"/>
<dbReference type="Proteomes" id="UP000498740">
    <property type="component" value="Unassembled WGS sequence"/>
</dbReference>
<comment type="caution">
    <text evidence="1">The sequence shown here is derived from an EMBL/GenBank/DDBJ whole genome shotgun (WGS) entry which is preliminary data.</text>
</comment>
<accession>A0A7J0D1G2</accession>
<dbReference type="EMBL" id="BLWD01000001">
    <property type="protein sequence ID" value="GFN08580.1"/>
    <property type="molecule type" value="Genomic_DNA"/>
</dbReference>
<protein>
    <submittedName>
        <fullName evidence="1">Uncharacterized protein</fullName>
    </submittedName>
</protein>
<evidence type="ECO:0000313" key="2">
    <source>
        <dbReference type="Proteomes" id="UP000498740"/>
    </source>
</evidence>
<gene>
    <name evidence="1" type="ORF">Smic_71360</name>
</gene>
<evidence type="ECO:0000313" key="1">
    <source>
        <dbReference type="EMBL" id="GFN08580.1"/>
    </source>
</evidence>
<name>A0A7J0D1G2_STRMI</name>
<sequence length="203" mass="20765">MAAAPVQAGGPAYALLCEPRSLQGGEGGRVLGVGEGFDPLQGQFTEGQVGQGGEGVGGVALAPVLGGEQEVGLGGAVDEVLVGEGYVADGGVVREQDDEVVAGAVLDVGDEPFAEIVERARPDPDLLGGDRVGAPVLEQLGVVRLQGGEGHVLAAPESFPRGVRRFGFVLVHARIVRGLPPWWERGFGPDARTRSQSTKTAIA</sequence>
<organism evidence="1 2">
    <name type="scientific">Streptomyces microflavus</name>
    <name type="common">Streptomyces lipmanii</name>
    <dbReference type="NCBI Taxonomy" id="1919"/>
    <lineage>
        <taxon>Bacteria</taxon>
        <taxon>Bacillati</taxon>
        <taxon>Actinomycetota</taxon>
        <taxon>Actinomycetes</taxon>
        <taxon>Kitasatosporales</taxon>
        <taxon>Streptomycetaceae</taxon>
        <taxon>Streptomyces</taxon>
    </lineage>
</organism>